<dbReference type="GO" id="GO:0015074">
    <property type="term" value="P:DNA integration"/>
    <property type="evidence" value="ECO:0007669"/>
    <property type="project" value="InterPro"/>
</dbReference>
<proteinExistence type="predicted"/>
<feature type="non-terminal residue" evidence="6">
    <location>
        <position position="1"/>
    </location>
</feature>
<dbReference type="GO" id="GO:0003723">
    <property type="term" value="F:RNA binding"/>
    <property type="evidence" value="ECO:0007669"/>
    <property type="project" value="UniProtKB-KW"/>
</dbReference>
<evidence type="ECO:0000259" key="5">
    <source>
        <dbReference type="PROSITE" id="PS50994"/>
    </source>
</evidence>
<dbReference type="InterPro" id="IPR050951">
    <property type="entry name" value="Retrovirus_Pol_polyprotein"/>
</dbReference>
<evidence type="ECO:0000256" key="3">
    <source>
        <dbReference type="SAM" id="MobiDB-lite"/>
    </source>
</evidence>
<dbReference type="GO" id="GO:0005634">
    <property type="term" value="C:nucleus"/>
    <property type="evidence" value="ECO:0007669"/>
    <property type="project" value="UniProtKB-ARBA"/>
</dbReference>
<dbReference type="Gene3D" id="3.10.10.10">
    <property type="entry name" value="HIV Type 1 Reverse Transcriptase, subunit A, domain 1"/>
    <property type="match status" value="1"/>
</dbReference>
<dbReference type="CDD" id="cd09274">
    <property type="entry name" value="RNase_HI_RT_Ty3"/>
    <property type="match status" value="1"/>
</dbReference>
<feature type="domain" description="Integrase catalytic" evidence="5">
    <location>
        <begin position="638"/>
        <end position="809"/>
    </location>
</feature>
<dbReference type="InterPro" id="IPR041588">
    <property type="entry name" value="Integrase_H2C2"/>
</dbReference>
<dbReference type="PANTHER" id="PTHR37984">
    <property type="entry name" value="PROTEIN CBG26694"/>
    <property type="match status" value="1"/>
</dbReference>
<dbReference type="InterPro" id="IPR043502">
    <property type="entry name" value="DNA/RNA_pol_sf"/>
</dbReference>
<dbReference type="FunFam" id="3.30.70.270:FF:000020">
    <property type="entry name" value="Transposon Tf2-6 polyprotein-like Protein"/>
    <property type="match status" value="1"/>
</dbReference>
<dbReference type="SUPFAM" id="SSF56672">
    <property type="entry name" value="DNA/RNA polymerases"/>
    <property type="match status" value="1"/>
</dbReference>
<dbReference type="Gene3D" id="3.30.420.10">
    <property type="entry name" value="Ribonuclease H-like superfamily/Ribonuclease H"/>
    <property type="match status" value="1"/>
</dbReference>
<evidence type="ECO:0008006" key="8">
    <source>
        <dbReference type="Google" id="ProtNLM"/>
    </source>
</evidence>
<dbReference type="PANTHER" id="PTHR37984:SF5">
    <property type="entry name" value="PROTEIN NYNRIN-LIKE"/>
    <property type="match status" value="1"/>
</dbReference>
<dbReference type="InterPro" id="IPR000477">
    <property type="entry name" value="RT_dom"/>
</dbReference>
<accession>A0AAD2JZM7</accession>
<dbReference type="PROSITE" id="PS50878">
    <property type="entry name" value="RT_POL"/>
    <property type="match status" value="1"/>
</dbReference>
<feature type="domain" description="Reverse transcriptase" evidence="4">
    <location>
        <begin position="1"/>
        <end position="218"/>
    </location>
</feature>
<evidence type="ECO:0000256" key="1">
    <source>
        <dbReference type="ARBA" id="ARBA00022884"/>
    </source>
</evidence>
<sequence>PKDAGKTGLTRAEVLRRVNEECVKNGLPPFWEEVETQNQDTSRDEATLEATEEDTGKGTKTTKWRVCHAFTALNKASQVPPFPHGDIGAKHQFAAGHRWASVIDLASGYYAVPLDDETVPYTAFYVEGRGYFVYLRMPFGLTGAPTTFCEMVAAALEDMIGRELVNWMDDICLPGDVFEVKLANLKRFFTRCREKQLSLSPSKTKLFFTEVLFAGAVVGPAGLKPNLDKVGAVVDWPVPENVSDLMGFLGIAGYFRKMIPAFARIAAPLTDLTRNVEVAPPSSNWRVRKGDYKRALKSASIRHKWGDAQQRAFVTLKCLLSQEPVLKTPQYDGRPFKITTDGSAEGFAGYLAQEFPHTDKNGKESKRWHPIAFCSKRTSTSEAKYEPFLLEFAALKYALDEFEMYTYGSPIEIETDCQALRDTLMREKLNSHHSRWKESILARNIIDIRHRPGIENPVADALSRKWANRDRTEQDGSAWSVLADWEAPRGVIRDVFTVADTHAASHPLQALFADDLFFAPVIDYLLGYTVGDSIAERRRLAHRAEGFMIAEGKLWRVADTAARRVARTECIPTAQGFDLAMKVHAQNGHFNVESTKLKLSDRYFWPGMDTDCRSVILECPRCKSFGAPTRNSLLQPIRRTLPFALIAGDYLSLPDGKGGFKNVGLYVDVFSHFVWGTKLKSAGTAKTTIDSLSHIFHEHAVPDAFMADGGKHFRNDAVSDYCAANNVKHITTPAYSPWVNGLIEGSNKILLKILKRLCAPDHDADEGTVDPGDIPRNWPDHFDEALSMMNDRILIALKATPRELLFGRPFTRDQAIPDQLSETTASDADIHFAIADSIRWTAHLRSLQRAAQQKSSFEANSKIVHFRIGDLVQWYDSEADNNRLSVNKLKPRWSAPVQIYAQHLNSFSLCNLEGKPLANLQFVHSRRLRHYIPLRDSTLDQKHPRDTTTPDPTTQDLEIAAAEERMAEDAWKSSL</sequence>
<name>A0AAD2JZM7_9AGAR</name>
<dbReference type="Pfam" id="PF17921">
    <property type="entry name" value="Integrase_H2C2"/>
    <property type="match status" value="1"/>
</dbReference>
<dbReference type="InterPro" id="IPR036397">
    <property type="entry name" value="RNaseH_sf"/>
</dbReference>
<dbReference type="Gene3D" id="3.30.70.270">
    <property type="match status" value="2"/>
</dbReference>
<feature type="region of interest" description="Disordered" evidence="3">
    <location>
        <begin position="29"/>
        <end position="57"/>
    </location>
</feature>
<dbReference type="InterPro" id="IPR012337">
    <property type="entry name" value="RNaseH-like_sf"/>
</dbReference>
<dbReference type="GO" id="GO:0003824">
    <property type="term" value="F:catalytic activity"/>
    <property type="evidence" value="ECO:0007669"/>
    <property type="project" value="UniProtKB-KW"/>
</dbReference>
<dbReference type="InterPro" id="IPR001584">
    <property type="entry name" value="Integrase_cat-core"/>
</dbReference>
<dbReference type="Pfam" id="PF00078">
    <property type="entry name" value="RVT_1"/>
    <property type="match status" value="1"/>
</dbReference>
<evidence type="ECO:0000313" key="6">
    <source>
        <dbReference type="EMBL" id="CAK5270807.1"/>
    </source>
</evidence>
<organism evidence="6 7">
    <name type="scientific">Mycena citricolor</name>
    <dbReference type="NCBI Taxonomy" id="2018698"/>
    <lineage>
        <taxon>Eukaryota</taxon>
        <taxon>Fungi</taxon>
        <taxon>Dikarya</taxon>
        <taxon>Basidiomycota</taxon>
        <taxon>Agaricomycotina</taxon>
        <taxon>Agaricomycetes</taxon>
        <taxon>Agaricomycetidae</taxon>
        <taxon>Agaricales</taxon>
        <taxon>Marasmiineae</taxon>
        <taxon>Mycenaceae</taxon>
        <taxon>Mycena</taxon>
    </lineage>
</organism>
<dbReference type="EMBL" id="CAVNYO010000169">
    <property type="protein sequence ID" value="CAK5270807.1"/>
    <property type="molecule type" value="Genomic_DNA"/>
</dbReference>
<dbReference type="CDD" id="cd01647">
    <property type="entry name" value="RT_LTR"/>
    <property type="match status" value="1"/>
</dbReference>
<dbReference type="Pfam" id="PF17919">
    <property type="entry name" value="RT_RNaseH_2"/>
    <property type="match status" value="1"/>
</dbReference>
<evidence type="ECO:0000313" key="7">
    <source>
        <dbReference type="Proteomes" id="UP001295794"/>
    </source>
</evidence>
<comment type="caution">
    <text evidence="6">The sequence shown here is derived from an EMBL/GenBank/DDBJ whole genome shotgun (WGS) entry which is preliminary data.</text>
</comment>
<evidence type="ECO:0000259" key="4">
    <source>
        <dbReference type="PROSITE" id="PS50878"/>
    </source>
</evidence>
<dbReference type="Proteomes" id="UP001295794">
    <property type="component" value="Unassembled WGS sequence"/>
</dbReference>
<dbReference type="Pfam" id="PF00665">
    <property type="entry name" value="rve"/>
    <property type="match status" value="1"/>
</dbReference>
<dbReference type="SUPFAM" id="SSF53098">
    <property type="entry name" value="Ribonuclease H-like"/>
    <property type="match status" value="1"/>
</dbReference>
<keyword evidence="1" id="KW-0694">RNA-binding</keyword>
<gene>
    <name evidence="6" type="ORF">MYCIT1_LOCUS15524</name>
</gene>
<keyword evidence="2" id="KW-0511">Multifunctional enzyme</keyword>
<reference evidence="6" key="1">
    <citation type="submission" date="2023-11" db="EMBL/GenBank/DDBJ databases">
        <authorList>
            <person name="De Vega J J."/>
            <person name="De Vega J J."/>
        </authorList>
    </citation>
    <scope>NUCLEOTIDE SEQUENCE</scope>
</reference>
<dbReference type="AlphaFoldDB" id="A0AAD2JZM7"/>
<dbReference type="PROSITE" id="PS50994">
    <property type="entry name" value="INTEGRASE"/>
    <property type="match status" value="1"/>
</dbReference>
<feature type="region of interest" description="Disordered" evidence="3">
    <location>
        <begin position="935"/>
        <end position="956"/>
    </location>
</feature>
<dbReference type="InterPro" id="IPR043128">
    <property type="entry name" value="Rev_trsase/Diguanyl_cyclase"/>
</dbReference>
<protein>
    <recommendedName>
        <fullName evidence="8">Polyprotein</fullName>
    </recommendedName>
</protein>
<dbReference type="InterPro" id="IPR041577">
    <property type="entry name" value="RT_RNaseH_2"/>
</dbReference>
<evidence type="ECO:0000256" key="2">
    <source>
        <dbReference type="ARBA" id="ARBA00023268"/>
    </source>
</evidence>
<feature type="compositionally biased region" description="Basic and acidic residues" evidence="3">
    <location>
        <begin position="937"/>
        <end position="948"/>
    </location>
</feature>
<dbReference type="Gene3D" id="1.10.340.70">
    <property type="match status" value="1"/>
</dbReference>
<keyword evidence="7" id="KW-1185">Reference proteome</keyword>